<dbReference type="EMBL" id="JBHUOM010000053">
    <property type="protein sequence ID" value="MFD2938330.1"/>
    <property type="molecule type" value="Genomic_DNA"/>
</dbReference>
<dbReference type="SUPFAM" id="SSF56925">
    <property type="entry name" value="OMPA-like"/>
    <property type="match status" value="1"/>
</dbReference>
<comment type="caution">
    <text evidence="2">The sequence shown here is derived from an EMBL/GenBank/DDBJ whole genome shotgun (WGS) entry which is preliminary data.</text>
</comment>
<protein>
    <recommendedName>
        <fullName evidence="4">Outer membrane protein beta-barrel domain-containing protein</fullName>
    </recommendedName>
</protein>
<evidence type="ECO:0008006" key="4">
    <source>
        <dbReference type="Google" id="ProtNLM"/>
    </source>
</evidence>
<reference evidence="3" key="1">
    <citation type="journal article" date="2019" name="Int. J. Syst. Evol. Microbiol.">
        <title>The Global Catalogue of Microorganisms (GCM) 10K type strain sequencing project: providing services to taxonomists for standard genome sequencing and annotation.</title>
        <authorList>
            <consortium name="The Broad Institute Genomics Platform"/>
            <consortium name="The Broad Institute Genome Sequencing Center for Infectious Disease"/>
            <person name="Wu L."/>
            <person name="Ma J."/>
        </authorList>
    </citation>
    <scope>NUCLEOTIDE SEQUENCE [LARGE SCALE GENOMIC DNA]</scope>
    <source>
        <strain evidence="3">KCTC 52490</strain>
    </source>
</reference>
<proteinExistence type="predicted"/>
<feature type="chain" id="PRO_5046676736" description="Outer membrane protein beta-barrel domain-containing protein" evidence="1">
    <location>
        <begin position="24"/>
        <end position="184"/>
    </location>
</feature>
<accession>A0ABW6AVN1</accession>
<dbReference type="RefSeq" id="WP_381509154.1">
    <property type="nucleotide sequence ID" value="NZ_JBHUOM010000053.1"/>
</dbReference>
<sequence>MKTSLYFCLLALLASLQLQQAYAQKLTSGQPQTTFHSGSWQLGAKAGYGRGNLLSNRNSFQIHAGYFPIKQLAVGLNATWSNEWVDDIGFKDLSAGPYIRYQFTATWLSPFVEASYQMGRRSSDAAGVSYPSTPMQTIQLGPGLSIETIKFLRLDLSYRFDWVYLTNNTQTVGLPQIGLTYLFR</sequence>
<gene>
    <name evidence="2" type="ORF">ACFS25_31495</name>
</gene>
<keyword evidence="1" id="KW-0732">Signal</keyword>
<evidence type="ECO:0000313" key="2">
    <source>
        <dbReference type="EMBL" id="MFD2938330.1"/>
    </source>
</evidence>
<evidence type="ECO:0000313" key="3">
    <source>
        <dbReference type="Proteomes" id="UP001597512"/>
    </source>
</evidence>
<evidence type="ECO:0000256" key="1">
    <source>
        <dbReference type="SAM" id="SignalP"/>
    </source>
</evidence>
<keyword evidence="3" id="KW-1185">Reference proteome</keyword>
<dbReference type="Proteomes" id="UP001597512">
    <property type="component" value="Unassembled WGS sequence"/>
</dbReference>
<feature type="signal peptide" evidence="1">
    <location>
        <begin position="1"/>
        <end position="23"/>
    </location>
</feature>
<dbReference type="InterPro" id="IPR011250">
    <property type="entry name" value="OMP/PagP_B-barrel"/>
</dbReference>
<organism evidence="2 3">
    <name type="scientific">Spirosoma flavum</name>
    <dbReference type="NCBI Taxonomy" id="2048557"/>
    <lineage>
        <taxon>Bacteria</taxon>
        <taxon>Pseudomonadati</taxon>
        <taxon>Bacteroidota</taxon>
        <taxon>Cytophagia</taxon>
        <taxon>Cytophagales</taxon>
        <taxon>Cytophagaceae</taxon>
        <taxon>Spirosoma</taxon>
    </lineage>
</organism>
<name>A0ABW6AVN1_9BACT</name>